<dbReference type="HOGENOM" id="CLU_027621_0_0_9"/>
<dbReference type="GO" id="GO:0006260">
    <property type="term" value="P:DNA replication"/>
    <property type="evidence" value="ECO:0007669"/>
    <property type="project" value="InterPro"/>
</dbReference>
<comment type="caution">
    <text evidence="1">The sequence shown here is derived from an EMBL/GenBank/DDBJ whole genome shotgun (WGS) entry which is preliminary data.</text>
</comment>
<dbReference type="RefSeq" id="WP_002402137.1">
    <property type="nucleotide sequence ID" value="NZ_GL454441.1"/>
</dbReference>
<protein>
    <submittedName>
        <fullName evidence="1">CHC2 zinc finger domain protein</fullName>
    </submittedName>
</protein>
<dbReference type="AlphaFoldDB" id="A0A125W6M6"/>
<dbReference type="EMBL" id="AEBR01000040">
    <property type="protein sequence ID" value="EFM82944.1"/>
    <property type="molecule type" value="Genomic_DNA"/>
</dbReference>
<reference evidence="1 2" key="1">
    <citation type="submission" date="2010-07" db="EMBL/GenBank/DDBJ databases">
        <authorList>
            <person name="Sid Ahmed O."/>
        </authorList>
    </citation>
    <scope>NUCLEOTIDE SEQUENCE [LARGE SCALE GENOMIC DNA]</scope>
    <source>
        <strain evidence="1 2">TX4248</strain>
    </source>
</reference>
<dbReference type="InterPro" id="IPR036977">
    <property type="entry name" value="DNA_primase_Znf_CHC2"/>
</dbReference>
<organism evidence="1 2">
    <name type="scientific">Enterococcus faecalis TX4248</name>
    <dbReference type="NCBI Taxonomy" id="749495"/>
    <lineage>
        <taxon>Bacteria</taxon>
        <taxon>Bacillati</taxon>
        <taxon>Bacillota</taxon>
        <taxon>Bacilli</taxon>
        <taxon>Lactobacillales</taxon>
        <taxon>Enterococcaceae</taxon>
        <taxon>Enterococcus</taxon>
    </lineage>
</organism>
<dbReference type="GO" id="GO:0003677">
    <property type="term" value="F:DNA binding"/>
    <property type="evidence" value="ECO:0007669"/>
    <property type="project" value="InterPro"/>
</dbReference>
<dbReference type="Proteomes" id="UP000004846">
    <property type="component" value="Unassembled WGS sequence"/>
</dbReference>
<evidence type="ECO:0000313" key="2">
    <source>
        <dbReference type="Proteomes" id="UP000004846"/>
    </source>
</evidence>
<dbReference type="GO" id="GO:0008270">
    <property type="term" value="F:zinc ion binding"/>
    <property type="evidence" value="ECO:0007669"/>
    <property type="project" value="InterPro"/>
</dbReference>
<accession>A0A125W6M6</accession>
<gene>
    <name evidence="1" type="ORF">HMPREF9498_01414</name>
</gene>
<dbReference type="SUPFAM" id="SSF57783">
    <property type="entry name" value="Zinc beta-ribbon"/>
    <property type="match status" value="1"/>
</dbReference>
<proteinExistence type="predicted"/>
<name>A0A125W6M6_ENTFL</name>
<evidence type="ECO:0000313" key="1">
    <source>
        <dbReference type="EMBL" id="EFM82944.1"/>
    </source>
</evidence>
<sequence length="399" mass="45995">MSKYNPNRLVELAKQKSILDVAGMLGMQLKRVGRNYQWAEHDSFVINPDKNYFSWFSRGNEYLGKDVIEMVKVVNNVSFKEALHFLLEAEVGTFDITKVPKSKPFVYKVKETKTFDYARKYLKEERGLSDETINFFLDKGVMVQAIHTDYETGKTEPMIVFKHLDVEGKVIGGARQGIWYNKELYPDNGRLKRTLPRNKGGYVVDIGDKAQFKKATPENPFTVIAFEAPIDMMSYYEIYKDKLTNCRLVAMNGLNIGVVSRAVVDALCTSSEEMKAINEKVRLEEWLQEINDLCEKNEQVFEKLRIVLAVDNDEPKFDVKLGKIITPGKDFYEGLKLKNIPIIPHMPKCHEGQKKNDWNDELKIRKGLLKVKAQERTLQNMITKIKMSQPAVETQTMEL</sequence>
<dbReference type="Gene3D" id="3.90.580.10">
    <property type="entry name" value="Zinc finger, CHC2-type domain"/>
    <property type="match status" value="1"/>
</dbReference>